<evidence type="ECO:0000313" key="2">
    <source>
        <dbReference type="Proteomes" id="UP000193922"/>
    </source>
</evidence>
<comment type="caution">
    <text evidence="1">The sequence shown here is derived from an EMBL/GenBank/DDBJ whole genome shotgun (WGS) entry which is preliminary data.</text>
</comment>
<dbReference type="Proteomes" id="UP000193922">
    <property type="component" value="Unassembled WGS sequence"/>
</dbReference>
<gene>
    <name evidence="1" type="ORF">DL89DRAFT_269394</name>
</gene>
<accession>A0A1Y1W256</accession>
<organism evidence="1 2">
    <name type="scientific">Linderina pennispora</name>
    <dbReference type="NCBI Taxonomy" id="61395"/>
    <lineage>
        <taxon>Eukaryota</taxon>
        <taxon>Fungi</taxon>
        <taxon>Fungi incertae sedis</taxon>
        <taxon>Zoopagomycota</taxon>
        <taxon>Kickxellomycotina</taxon>
        <taxon>Kickxellomycetes</taxon>
        <taxon>Kickxellales</taxon>
        <taxon>Kickxellaceae</taxon>
        <taxon>Linderina</taxon>
    </lineage>
</organism>
<dbReference type="GeneID" id="63804936"/>
<dbReference type="AlphaFoldDB" id="A0A1Y1W256"/>
<keyword evidence="2" id="KW-1185">Reference proteome</keyword>
<evidence type="ECO:0000313" key="1">
    <source>
        <dbReference type="EMBL" id="ORX67611.1"/>
    </source>
</evidence>
<proteinExistence type="predicted"/>
<sequence length="221" mass="25129">MALKYGFLQGTFGLPYGGYCVQPRTLADILLDASNQHLSMFCVTGTYAEVLAWLSRQDDIMVANHHCTQDTYTHDLVVELYTHSSRLKRLFKGLSGTDVQLVIRIARTWDRRLNRTSQDFRPLVKIIVPAGITLKEISEKMRTSAPDSVVDATADKGLLSVVLERVSTRDSMQWREVRASMEPREQMEVCDTRGSQESSSRVRFLLPVYRRSEQPPPAYAE</sequence>
<dbReference type="RefSeq" id="XP_040741498.1">
    <property type="nucleotide sequence ID" value="XM_040888288.1"/>
</dbReference>
<reference evidence="1 2" key="1">
    <citation type="submission" date="2016-07" db="EMBL/GenBank/DDBJ databases">
        <title>Pervasive Adenine N6-methylation of Active Genes in Fungi.</title>
        <authorList>
            <consortium name="DOE Joint Genome Institute"/>
            <person name="Mondo S.J."/>
            <person name="Dannebaum R.O."/>
            <person name="Kuo R.C."/>
            <person name="Labutti K."/>
            <person name="Haridas S."/>
            <person name="Kuo A."/>
            <person name="Salamov A."/>
            <person name="Ahrendt S.R."/>
            <person name="Lipzen A."/>
            <person name="Sullivan W."/>
            <person name="Andreopoulos W.B."/>
            <person name="Clum A."/>
            <person name="Lindquist E."/>
            <person name="Daum C."/>
            <person name="Ramamoorthy G.K."/>
            <person name="Gryganskyi A."/>
            <person name="Culley D."/>
            <person name="Magnuson J.K."/>
            <person name="James T.Y."/>
            <person name="O'Malley M.A."/>
            <person name="Stajich J.E."/>
            <person name="Spatafora J.W."/>
            <person name="Visel A."/>
            <person name="Grigoriev I.V."/>
        </authorList>
    </citation>
    <scope>NUCLEOTIDE SEQUENCE [LARGE SCALE GENOMIC DNA]</scope>
    <source>
        <strain evidence="1 2">ATCC 12442</strain>
    </source>
</reference>
<name>A0A1Y1W256_9FUNG</name>
<protein>
    <submittedName>
        <fullName evidence="1">Uncharacterized protein</fullName>
    </submittedName>
</protein>
<dbReference type="EMBL" id="MCFD01000012">
    <property type="protein sequence ID" value="ORX67611.1"/>
    <property type="molecule type" value="Genomic_DNA"/>
</dbReference>
<dbReference type="OrthoDB" id="5512401at2759"/>